<evidence type="ECO:0000313" key="2">
    <source>
        <dbReference type="Proteomes" id="UP000747542"/>
    </source>
</evidence>
<protein>
    <submittedName>
        <fullName evidence="1">Putative autophagy-related protein 23-like</fullName>
    </submittedName>
</protein>
<dbReference type="Proteomes" id="UP000747542">
    <property type="component" value="Unassembled WGS sequence"/>
</dbReference>
<organism evidence="1 2">
    <name type="scientific">Homarus americanus</name>
    <name type="common">American lobster</name>
    <dbReference type="NCBI Taxonomy" id="6706"/>
    <lineage>
        <taxon>Eukaryota</taxon>
        <taxon>Metazoa</taxon>
        <taxon>Ecdysozoa</taxon>
        <taxon>Arthropoda</taxon>
        <taxon>Crustacea</taxon>
        <taxon>Multicrustacea</taxon>
        <taxon>Malacostraca</taxon>
        <taxon>Eumalacostraca</taxon>
        <taxon>Eucarida</taxon>
        <taxon>Decapoda</taxon>
        <taxon>Pleocyemata</taxon>
        <taxon>Astacidea</taxon>
        <taxon>Nephropoidea</taxon>
        <taxon>Nephropidae</taxon>
        <taxon>Homarus</taxon>
    </lineage>
</organism>
<evidence type="ECO:0000313" key="1">
    <source>
        <dbReference type="EMBL" id="KAG7169929.1"/>
    </source>
</evidence>
<sequence>MKAGVVRVVEGLVGEAQDLYYSIQDPRNPTITPDELTASRLVEVLREIRTVVHHRLYFSPTIQYLYASQLARHASRTSASGESLGVLEARVTAAQREREDSVTTRDSLVTSLTNHLHHLDHSGTHAVLSC</sequence>
<gene>
    <name evidence="1" type="ORF">Hamer_G019745</name>
</gene>
<reference evidence="1" key="1">
    <citation type="journal article" date="2021" name="Sci. Adv.">
        <title>The American lobster genome reveals insights on longevity, neural, and immune adaptations.</title>
        <authorList>
            <person name="Polinski J.M."/>
            <person name="Zimin A.V."/>
            <person name="Clark K.F."/>
            <person name="Kohn A.B."/>
            <person name="Sadowski N."/>
            <person name="Timp W."/>
            <person name="Ptitsyn A."/>
            <person name="Khanna P."/>
            <person name="Romanova D.Y."/>
            <person name="Williams P."/>
            <person name="Greenwood S.J."/>
            <person name="Moroz L.L."/>
            <person name="Walt D.R."/>
            <person name="Bodnar A.G."/>
        </authorList>
    </citation>
    <scope>NUCLEOTIDE SEQUENCE</scope>
    <source>
        <strain evidence="1">GMGI-L3</strain>
    </source>
</reference>
<proteinExistence type="predicted"/>
<dbReference type="AlphaFoldDB" id="A0A8J5KL47"/>
<comment type="caution">
    <text evidence="1">The sequence shown here is derived from an EMBL/GenBank/DDBJ whole genome shotgun (WGS) entry which is preliminary data.</text>
</comment>
<accession>A0A8J5KL47</accession>
<name>A0A8J5KL47_HOMAM</name>
<dbReference type="EMBL" id="JAHLQT010014926">
    <property type="protein sequence ID" value="KAG7169929.1"/>
    <property type="molecule type" value="Genomic_DNA"/>
</dbReference>
<feature type="non-terminal residue" evidence="1">
    <location>
        <position position="1"/>
    </location>
</feature>
<keyword evidence="2" id="KW-1185">Reference proteome</keyword>